<name>A0A448WAD3_9PLAT</name>
<keyword evidence="6" id="KW-0547">Nucleotide-binding</keyword>
<evidence type="ECO:0000313" key="10">
    <source>
        <dbReference type="EMBL" id="VEL06999.1"/>
    </source>
</evidence>
<evidence type="ECO:0000256" key="4">
    <source>
        <dbReference type="ARBA" id="ARBA00022695"/>
    </source>
</evidence>
<dbReference type="EMBL" id="CAAALY010000796">
    <property type="protein sequence ID" value="VEL06999.1"/>
    <property type="molecule type" value="Genomic_DNA"/>
</dbReference>
<protein>
    <recommendedName>
        <fullName evidence="9">Selenoprotein O</fullName>
    </recommendedName>
</protein>
<dbReference type="InterPro" id="IPR003846">
    <property type="entry name" value="SelO"/>
</dbReference>
<evidence type="ECO:0000256" key="2">
    <source>
        <dbReference type="ARBA" id="ARBA00009747"/>
    </source>
</evidence>
<evidence type="ECO:0000256" key="9">
    <source>
        <dbReference type="ARBA" id="ARBA00031547"/>
    </source>
</evidence>
<dbReference type="Pfam" id="PF02696">
    <property type="entry name" value="SelO"/>
    <property type="match status" value="1"/>
</dbReference>
<evidence type="ECO:0000256" key="1">
    <source>
        <dbReference type="ARBA" id="ARBA00001946"/>
    </source>
</evidence>
<dbReference type="GO" id="GO:0046872">
    <property type="term" value="F:metal ion binding"/>
    <property type="evidence" value="ECO:0007669"/>
    <property type="project" value="UniProtKB-KW"/>
</dbReference>
<dbReference type="OrthoDB" id="10254721at2759"/>
<accession>A0A448WAD3</accession>
<evidence type="ECO:0000256" key="6">
    <source>
        <dbReference type="ARBA" id="ARBA00022741"/>
    </source>
</evidence>
<comment type="caution">
    <text evidence="10">The sequence shown here is derived from an EMBL/GenBank/DDBJ whole genome shotgun (WGS) entry which is preliminary data.</text>
</comment>
<sequence>MSILGLTIDYGPFGFMDRFQANYVCNASDISGRYAFSRQPSICAWNCGRLAEVLVEALAAQEPPDLLDFIRMQDSASASSDMPKDQTSKTDTKRQLADRFSACLNSIYMPTFKNEFLRLMRAKVTRGIDN</sequence>
<dbReference type="PANTHER" id="PTHR12153:SF15">
    <property type="entry name" value="PROTEIN ADENYLYLTRANSFERASE SELO, MITOCHONDRIAL"/>
    <property type="match status" value="1"/>
</dbReference>
<evidence type="ECO:0000256" key="8">
    <source>
        <dbReference type="ARBA" id="ARBA00022842"/>
    </source>
</evidence>
<keyword evidence="5" id="KW-0479">Metal-binding</keyword>
<dbReference type="GO" id="GO:0016779">
    <property type="term" value="F:nucleotidyltransferase activity"/>
    <property type="evidence" value="ECO:0007669"/>
    <property type="project" value="UniProtKB-KW"/>
</dbReference>
<reference evidence="10" key="1">
    <citation type="submission" date="2018-11" db="EMBL/GenBank/DDBJ databases">
        <authorList>
            <consortium name="Pathogen Informatics"/>
        </authorList>
    </citation>
    <scope>NUCLEOTIDE SEQUENCE</scope>
</reference>
<dbReference type="AlphaFoldDB" id="A0A448WAD3"/>
<keyword evidence="11" id="KW-1185">Reference proteome</keyword>
<evidence type="ECO:0000256" key="3">
    <source>
        <dbReference type="ARBA" id="ARBA00022679"/>
    </source>
</evidence>
<comment type="cofactor">
    <cofactor evidence="1">
        <name>Mg(2+)</name>
        <dbReference type="ChEBI" id="CHEBI:18420"/>
    </cofactor>
</comment>
<proteinExistence type="inferred from homology"/>
<gene>
    <name evidence="10" type="ORF">PXEA_LOCUS439</name>
</gene>
<dbReference type="Proteomes" id="UP000784294">
    <property type="component" value="Unassembled WGS sequence"/>
</dbReference>
<keyword evidence="8" id="KW-0460">Magnesium</keyword>
<keyword evidence="3" id="KW-0808">Transferase</keyword>
<evidence type="ECO:0000313" key="11">
    <source>
        <dbReference type="Proteomes" id="UP000784294"/>
    </source>
</evidence>
<comment type="similarity">
    <text evidence="2">Belongs to the SELO family.</text>
</comment>
<evidence type="ECO:0000256" key="5">
    <source>
        <dbReference type="ARBA" id="ARBA00022723"/>
    </source>
</evidence>
<dbReference type="PANTHER" id="PTHR12153">
    <property type="entry name" value="SELENOPROTEIN O"/>
    <property type="match status" value="1"/>
</dbReference>
<keyword evidence="7" id="KW-0067">ATP-binding</keyword>
<keyword evidence="4" id="KW-0548">Nucleotidyltransferase</keyword>
<evidence type="ECO:0000256" key="7">
    <source>
        <dbReference type="ARBA" id="ARBA00022840"/>
    </source>
</evidence>
<organism evidence="10 11">
    <name type="scientific">Protopolystoma xenopodis</name>
    <dbReference type="NCBI Taxonomy" id="117903"/>
    <lineage>
        <taxon>Eukaryota</taxon>
        <taxon>Metazoa</taxon>
        <taxon>Spiralia</taxon>
        <taxon>Lophotrochozoa</taxon>
        <taxon>Platyhelminthes</taxon>
        <taxon>Monogenea</taxon>
        <taxon>Polyopisthocotylea</taxon>
        <taxon>Polystomatidea</taxon>
        <taxon>Polystomatidae</taxon>
        <taxon>Protopolystoma</taxon>
    </lineage>
</organism>
<dbReference type="GO" id="GO:0005524">
    <property type="term" value="F:ATP binding"/>
    <property type="evidence" value="ECO:0007669"/>
    <property type="project" value="UniProtKB-KW"/>
</dbReference>